<proteinExistence type="predicted"/>
<accession>A0A9W7B7H4</accession>
<gene>
    <name evidence="1" type="ORF">TL16_g10293</name>
</gene>
<protein>
    <submittedName>
        <fullName evidence="1">Uncharacterized protein</fullName>
    </submittedName>
</protein>
<reference evidence="2" key="1">
    <citation type="journal article" date="2023" name="Commun. Biol.">
        <title>Genome analysis of Parmales, the sister group of diatoms, reveals the evolutionary specialization of diatoms from phago-mixotrophs to photoautotrophs.</title>
        <authorList>
            <person name="Ban H."/>
            <person name="Sato S."/>
            <person name="Yoshikawa S."/>
            <person name="Yamada K."/>
            <person name="Nakamura Y."/>
            <person name="Ichinomiya M."/>
            <person name="Sato N."/>
            <person name="Blanc-Mathieu R."/>
            <person name="Endo H."/>
            <person name="Kuwata A."/>
            <person name="Ogata H."/>
        </authorList>
    </citation>
    <scope>NUCLEOTIDE SEQUENCE [LARGE SCALE GENOMIC DNA]</scope>
</reference>
<dbReference type="EMBL" id="BLQM01000362">
    <property type="protein sequence ID" value="GMH85631.1"/>
    <property type="molecule type" value="Genomic_DNA"/>
</dbReference>
<evidence type="ECO:0000313" key="1">
    <source>
        <dbReference type="EMBL" id="GMH85631.1"/>
    </source>
</evidence>
<organism evidence="1 2">
    <name type="scientific">Triparma laevis f. inornata</name>
    <dbReference type="NCBI Taxonomy" id="1714386"/>
    <lineage>
        <taxon>Eukaryota</taxon>
        <taxon>Sar</taxon>
        <taxon>Stramenopiles</taxon>
        <taxon>Ochrophyta</taxon>
        <taxon>Bolidophyceae</taxon>
        <taxon>Parmales</taxon>
        <taxon>Triparmaceae</taxon>
        <taxon>Triparma</taxon>
    </lineage>
</organism>
<sequence length="496" mass="54576">MKTPRKPRYPLGHGGYFHSIVTVDESVSEYGSGEYSVLKELYEVVDYFVILVGSHTHTGNVIPTMLFPGGFLGMSPRDETRNWWGMGDKVVVVMVDVGEAGGLGDEGSLHRESFQRDATLGAVREIAHKENVEPANVHVIVSDADEIIKRSNLASIRSHLSEGKGEKNIMLMLQWHVYNFGYLVSEPKDGYASLEWGVIAREAAYATTLERMEGKSCTDERYIDYDKSPFPSLPSIIPHAGWHLASFGGADEVINKIKNTCCNPSQFEGETFEDLKAMESLMENGIPYYQAQGWGETVSDIAPVWLDNAFDFGIGVPSAAQGCRGGGGGGGFCKVLFPEKVQPTFKQSYALNQRMLKLNKESGNVSEDYTTTHNALKSEHVDELKCACGEEAAEVERYNSLIAEKIGRGLDYDVKAVLVQRLVDGCAVGGGGGVTSTLVRHDDTHYLDVVFDDVGYVVALKRWEDAEQVAKYHCEGMGMDDESCVGLTSYLVNVWQ</sequence>
<dbReference type="AlphaFoldDB" id="A0A9W7B7H4"/>
<dbReference type="Proteomes" id="UP001162640">
    <property type="component" value="Unassembled WGS sequence"/>
</dbReference>
<name>A0A9W7B7H4_9STRA</name>
<comment type="caution">
    <text evidence="1">The sequence shown here is derived from an EMBL/GenBank/DDBJ whole genome shotgun (WGS) entry which is preliminary data.</text>
</comment>
<evidence type="ECO:0000313" key="2">
    <source>
        <dbReference type="Proteomes" id="UP001162640"/>
    </source>
</evidence>